<dbReference type="InterPro" id="IPR029058">
    <property type="entry name" value="AB_hydrolase_fold"/>
</dbReference>
<dbReference type="Proteomes" id="UP000594892">
    <property type="component" value="Chromosome 1"/>
</dbReference>
<evidence type="ECO:0000259" key="2">
    <source>
        <dbReference type="Pfam" id="PF07819"/>
    </source>
</evidence>
<evidence type="ECO:0000313" key="6">
    <source>
        <dbReference type="Proteomes" id="UP001056386"/>
    </source>
</evidence>
<proteinExistence type="predicted"/>
<accession>A0AAQ0BRM4</accession>
<dbReference type="RefSeq" id="WP_080763640.1">
    <property type="nucleotide sequence ID" value="NZ_CP021075.1"/>
</dbReference>
<reference evidence="4" key="2">
    <citation type="submission" date="2022-06" db="EMBL/GenBank/DDBJ databases">
        <title>Draft genome sequence of Burkholderia glumae strain GR20004 isolated from rice panicle showing bacterial panicle blight.</title>
        <authorList>
            <person name="Choi S.Y."/>
            <person name="Lee Y.H."/>
        </authorList>
    </citation>
    <scope>NUCLEOTIDE SEQUENCE</scope>
    <source>
        <strain evidence="4">GR20004</strain>
    </source>
</reference>
<dbReference type="Pfam" id="PF07819">
    <property type="entry name" value="PGAP1"/>
    <property type="match status" value="1"/>
</dbReference>
<evidence type="ECO:0000313" key="5">
    <source>
        <dbReference type="Proteomes" id="UP000594892"/>
    </source>
</evidence>
<evidence type="ECO:0000256" key="1">
    <source>
        <dbReference type="SAM" id="MobiDB-lite"/>
    </source>
</evidence>
<sequence length="576" mass="63320">MNDKTRTVARSYDEDGLPVWHSQTSPTSMTTRAECLMHPDRIIPVIFVPGIMGSNLKSKDVTRSKKIVNIWRPDLTGAVTKIIGLSPAGRKTVFNPENVQVDRDIDVNGQRLANATNGFPAKLIQARGWGTIFWGSYGPLLEYLESNLNDVLRWDSAKNETIVGESWTPYISHGVAVKSDGKEHILRLTKGELEQVAKYWYPVHAAGYNWLQSNEQSGKDLAREIDVILNHYRDKWGSKAVQKVILVTHSMGGLVARAAVHPKMGNASDKVLGILHGAMPARGAPAAYKRMRAGNEAGGFSINPITVLKSIATWMFLGAYGPDVAPVLGQSPGGLQLLPNQNYPTGWLTVRAGGVSYPIEGNPYKTIYSERSRWWRLVNPDWLDPGGDSGVRYDESGAVVTKTDPAWAKYMVCLSSAEQFHASLGDYYHPVTYAFFGSDTEHKAWGKIQWDIGTLRFAMRGPMSVFDSNAELKKLAMDGLPTSDNGSGTMEARAVDSSWMGDLRDRFSIRDPESPGDGTVPHESGRAPGKRGGAIEQFAFDGFDHQSAYLPEMANVMAVTKYAVAKIAKRADWGDV</sequence>
<dbReference type="Gene3D" id="3.40.50.1820">
    <property type="entry name" value="alpha/beta hydrolase"/>
    <property type="match status" value="1"/>
</dbReference>
<organism evidence="3 5">
    <name type="scientific">Burkholderia glumae</name>
    <name type="common">Pseudomonas glumae</name>
    <dbReference type="NCBI Taxonomy" id="337"/>
    <lineage>
        <taxon>Bacteria</taxon>
        <taxon>Pseudomonadati</taxon>
        <taxon>Pseudomonadota</taxon>
        <taxon>Betaproteobacteria</taxon>
        <taxon>Burkholderiales</taxon>
        <taxon>Burkholderiaceae</taxon>
        <taxon>Burkholderia</taxon>
    </lineage>
</organism>
<dbReference type="SUPFAM" id="SSF53474">
    <property type="entry name" value="alpha/beta-Hydrolases"/>
    <property type="match status" value="1"/>
</dbReference>
<evidence type="ECO:0000313" key="3">
    <source>
        <dbReference type="EMBL" id="QPQ90460.1"/>
    </source>
</evidence>
<dbReference type="Proteomes" id="UP001056386">
    <property type="component" value="Chromosome 2"/>
</dbReference>
<dbReference type="GeneID" id="45698846"/>
<keyword evidence="6" id="KW-1185">Reference proteome</keyword>
<dbReference type="EMBL" id="CP099583">
    <property type="protein sequence ID" value="USS43515.1"/>
    <property type="molecule type" value="Genomic_DNA"/>
</dbReference>
<dbReference type="EMBL" id="CP065600">
    <property type="protein sequence ID" value="QPQ90460.1"/>
    <property type="molecule type" value="Genomic_DNA"/>
</dbReference>
<gene>
    <name evidence="3" type="ORF">I6H06_01440</name>
    <name evidence="4" type="ORF">NFI99_03365</name>
</gene>
<dbReference type="InterPro" id="IPR012908">
    <property type="entry name" value="PGAP1-ab_dom-like"/>
</dbReference>
<feature type="domain" description="GPI inositol-deacylase PGAP1-like alpha/beta" evidence="2">
    <location>
        <begin position="224"/>
        <end position="288"/>
    </location>
</feature>
<dbReference type="PANTHER" id="PTHR11440">
    <property type="entry name" value="LECITHIN-CHOLESTEROL ACYLTRANSFERASE-RELATED"/>
    <property type="match status" value="1"/>
</dbReference>
<feature type="region of interest" description="Disordered" evidence="1">
    <location>
        <begin position="507"/>
        <end position="531"/>
    </location>
</feature>
<evidence type="ECO:0000313" key="4">
    <source>
        <dbReference type="EMBL" id="USS43515.1"/>
    </source>
</evidence>
<dbReference type="AlphaFoldDB" id="A0AAQ0BRM4"/>
<reference evidence="3 5" key="1">
    <citation type="submission" date="2020-12" db="EMBL/GenBank/DDBJ databases">
        <title>FDA dAtabase for Regulatory Grade micrObial Sequences (FDA-ARGOS): Supporting development and validation of Infectious Disease Dx tests.</title>
        <authorList>
            <person name="Minogue T."/>
            <person name="Wolcott M."/>
            <person name="Wasieloski L."/>
            <person name="Aguilar W."/>
            <person name="Moore D."/>
            <person name="Jaissle J."/>
            <person name="Tallon L."/>
            <person name="Sadzewicz L."/>
            <person name="Zhao X."/>
            <person name="Boylan J."/>
            <person name="Ott S."/>
            <person name="Bowen H."/>
            <person name="Vavikolanu K."/>
            <person name="Mehta A."/>
            <person name="Aluvathingal J."/>
            <person name="Nadendla S."/>
            <person name="Yan Y."/>
            <person name="Sichtig H."/>
        </authorList>
    </citation>
    <scope>NUCLEOTIDE SEQUENCE [LARGE SCALE GENOMIC DNA]</scope>
    <source>
        <strain evidence="3 5">FDAARGOS_949</strain>
    </source>
</reference>
<dbReference type="GO" id="GO:0016788">
    <property type="term" value="F:hydrolase activity, acting on ester bonds"/>
    <property type="evidence" value="ECO:0007669"/>
    <property type="project" value="InterPro"/>
</dbReference>
<protein>
    <submittedName>
        <fullName evidence="4">GPI inositol-deacylase</fullName>
    </submittedName>
</protein>
<name>A0AAQ0BRM4_BURGL</name>